<gene>
    <name evidence="2" type="ORF">N5A92_22915</name>
</gene>
<feature type="region of interest" description="Disordered" evidence="1">
    <location>
        <begin position="1"/>
        <end position="22"/>
    </location>
</feature>
<name>A0ABT2LW94_9HYPH</name>
<accession>A0ABT2LW94</accession>
<organism evidence="2 3">
    <name type="scientific">Chelativorans salis</name>
    <dbReference type="NCBI Taxonomy" id="2978478"/>
    <lineage>
        <taxon>Bacteria</taxon>
        <taxon>Pseudomonadati</taxon>
        <taxon>Pseudomonadota</taxon>
        <taxon>Alphaproteobacteria</taxon>
        <taxon>Hyphomicrobiales</taxon>
        <taxon>Phyllobacteriaceae</taxon>
        <taxon>Chelativorans</taxon>
    </lineage>
</organism>
<keyword evidence="3" id="KW-1185">Reference proteome</keyword>
<evidence type="ECO:0000313" key="3">
    <source>
        <dbReference type="Proteomes" id="UP001320831"/>
    </source>
</evidence>
<sequence length="212" mass="23345">MSDHDCFASPGVGPEFTQGNSDYDTFRPGEVRLYGRPAARDDENVTVQISELRTMLAEGKKDISDLVKRDDGEKPEVIRLIVRSSPSGNVAEARLGEIFENTLKISEVGAPEVASMGVIYGYAYEGHCYKLPKPQIMLLPVEPREIVEGDCGYKRELGYAVWQIDKLQRAVVLDVRSDDIKTLLLDANTPGSRSPMAYAAAMSLAPHRGGRD</sequence>
<reference evidence="2 3" key="1">
    <citation type="submission" date="2022-09" db="EMBL/GenBank/DDBJ databases">
        <title>Chelativorans salina sp. nov., a novel slightly halophilic bacterium isolated from a saline lake sediment enrichment.</title>
        <authorList>
            <person name="Gao L."/>
            <person name="Fang B.-Z."/>
            <person name="Li W.-J."/>
        </authorList>
    </citation>
    <scope>NUCLEOTIDE SEQUENCE [LARGE SCALE GENOMIC DNA]</scope>
    <source>
        <strain evidence="2 3">EGI FJ00035</strain>
    </source>
</reference>
<dbReference type="RefSeq" id="WP_260906589.1">
    <property type="nucleotide sequence ID" value="NZ_JAOCZP010000009.1"/>
</dbReference>
<proteinExistence type="predicted"/>
<dbReference type="Proteomes" id="UP001320831">
    <property type="component" value="Unassembled WGS sequence"/>
</dbReference>
<dbReference type="EMBL" id="JAOCZP010000009">
    <property type="protein sequence ID" value="MCT7377878.1"/>
    <property type="molecule type" value="Genomic_DNA"/>
</dbReference>
<comment type="caution">
    <text evidence="2">The sequence shown here is derived from an EMBL/GenBank/DDBJ whole genome shotgun (WGS) entry which is preliminary data.</text>
</comment>
<evidence type="ECO:0000313" key="2">
    <source>
        <dbReference type="EMBL" id="MCT7377878.1"/>
    </source>
</evidence>
<evidence type="ECO:0000256" key="1">
    <source>
        <dbReference type="SAM" id="MobiDB-lite"/>
    </source>
</evidence>
<protein>
    <submittedName>
        <fullName evidence="2">Uncharacterized protein</fullName>
    </submittedName>
</protein>